<keyword evidence="2" id="KW-0677">Repeat</keyword>
<dbReference type="CDD" id="cd20819">
    <property type="entry name" value="C1_DEF8"/>
    <property type="match status" value="1"/>
</dbReference>
<organism evidence="8 9">
    <name type="scientific">Elysia crispata</name>
    <name type="common">lettuce slug</name>
    <dbReference type="NCBI Taxonomy" id="231223"/>
    <lineage>
        <taxon>Eukaryota</taxon>
        <taxon>Metazoa</taxon>
        <taxon>Spiralia</taxon>
        <taxon>Lophotrochozoa</taxon>
        <taxon>Mollusca</taxon>
        <taxon>Gastropoda</taxon>
        <taxon>Heterobranchia</taxon>
        <taxon>Euthyneura</taxon>
        <taxon>Panpulmonata</taxon>
        <taxon>Sacoglossa</taxon>
        <taxon>Placobranchoidea</taxon>
        <taxon>Plakobranchidae</taxon>
        <taxon>Elysia</taxon>
    </lineage>
</organism>
<dbReference type="Proteomes" id="UP001283361">
    <property type="component" value="Unassembled WGS sequence"/>
</dbReference>
<dbReference type="EMBL" id="JAWDGP010003606">
    <property type="protein sequence ID" value="KAK3772777.1"/>
    <property type="molecule type" value="Genomic_DNA"/>
</dbReference>
<dbReference type="InterPro" id="IPR046349">
    <property type="entry name" value="C1-like_sf"/>
</dbReference>
<dbReference type="PROSITE" id="PS00479">
    <property type="entry name" value="ZF_DAG_PE_1"/>
    <property type="match status" value="1"/>
</dbReference>
<protein>
    <recommendedName>
        <fullName evidence="7">Phorbol-ester/DAG-type domain-containing protein</fullName>
    </recommendedName>
</protein>
<evidence type="ECO:0000313" key="9">
    <source>
        <dbReference type="Proteomes" id="UP001283361"/>
    </source>
</evidence>
<evidence type="ECO:0000256" key="5">
    <source>
        <dbReference type="ARBA" id="ARBA00029450"/>
    </source>
</evidence>
<dbReference type="PROSITE" id="PS50081">
    <property type="entry name" value="ZF_DAG_PE_2"/>
    <property type="match status" value="1"/>
</dbReference>
<feature type="region of interest" description="Disordered" evidence="6">
    <location>
        <begin position="134"/>
        <end position="195"/>
    </location>
</feature>
<dbReference type="SMART" id="SM01175">
    <property type="entry name" value="DUF4206"/>
    <property type="match status" value="1"/>
</dbReference>
<reference evidence="8" key="1">
    <citation type="journal article" date="2023" name="G3 (Bethesda)">
        <title>A reference genome for the long-term kleptoplast-retaining sea slug Elysia crispata morphotype clarki.</title>
        <authorList>
            <person name="Eastman K.E."/>
            <person name="Pendleton A.L."/>
            <person name="Shaikh M.A."/>
            <person name="Suttiyut T."/>
            <person name="Ogas R."/>
            <person name="Tomko P."/>
            <person name="Gavelis G."/>
            <person name="Widhalm J.R."/>
            <person name="Wisecaver J.H."/>
        </authorList>
    </citation>
    <scope>NUCLEOTIDE SEQUENCE</scope>
    <source>
        <strain evidence="8">ECLA1</strain>
    </source>
</reference>
<gene>
    <name evidence="8" type="ORF">RRG08_049267</name>
</gene>
<dbReference type="InterPro" id="IPR002219">
    <property type="entry name" value="PKC_DAG/PE"/>
</dbReference>
<dbReference type="PANTHER" id="PTHR12326:SF3">
    <property type="entry name" value="DIFFERENTIALLY EXPRESSED IN FDCP 8 HOMOLOG"/>
    <property type="match status" value="1"/>
</dbReference>
<feature type="region of interest" description="Disordered" evidence="6">
    <location>
        <begin position="1"/>
        <end position="87"/>
    </location>
</feature>
<evidence type="ECO:0000256" key="3">
    <source>
        <dbReference type="ARBA" id="ARBA00022771"/>
    </source>
</evidence>
<comment type="similarity">
    <text evidence="5">Belongs to the DEF8 family.</text>
</comment>
<dbReference type="SUPFAM" id="SSF57889">
    <property type="entry name" value="Cysteine-rich domain"/>
    <property type="match status" value="1"/>
</dbReference>
<feature type="compositionally biased region" description="Basic and acidic residues" evidence="6">
    <location>
        <begin position="59"/>
        <end position="68"/>
    </location>
</feature>
<feature type="compositionally biased region" description="Polar residues" evidence="6">
    <location>
        <begin position="69"/>
        <end position="87"/>
    </location>
</feature>
<evidence type="ECO:0000256" key="2">
    <source>
        <dbReference type="ARBA" id="ARBA00022737"/>
    </source>
</evidence>
<dbReference type="Pfam" id="PF00130">
    <property type="entry name" value="C1_1"/>
    <property type="match status" value="1"/>
</dbReference>
<dbReference type="PANTHER" id="PTHR12326">
    <property type="entry name" value="PLECKSTRIN HOMOLOGY DOMAIN CONTAINING PROTEIN"/>
    <property type="match status" value="1"/>
</dbReference>
<evidence type="ECO:0000256" key="6">
    <source>
        <dbReference type="SAM" id="MobiDB-lite"/>
    </source>
</evidence>
<dbReference type="AlphaFoldDB" id="A0AAE0ZP36"/>
<keyword evidence="9" id="KW-1185">Reference proteome</keyword>
<evidence type="ECO:0000256" key="4">
    <source>
        <dbReference type="ARBA" id="ARBA00022833"/>
    </source>
</evidence>
<feature type="compositionally biased region" description="Polar residues" evidence="6">
    <location>
        <begin position="165"/>
        <end position="188"/>
    </location>
</feature>
<feature type="domain" description="Phorbol-ester/DAG-type" evidence="7">
    <location>
        <begin position="325"/>
        <end position="376"/>
    </location>
</feature>
<dbReference type="Pfam" id="PF13901">
    <property type="entry name" value="RH_dom"/>
    <property type="match status" value="1"/>
</dbReference>
<dbReference type="InterPro" id="IPR047983">
    <property type="entry name" value="DEF8_C1"/>
</dbReference>
<evidence type="ECO:0000259" key="7">
    <source>
        <dbReference type="PROSITE" id="PS50081"/>
    </source>
</evidence>
<dbReference type="GO" id="GO:0008270">
    <property type="term" value="F:zinc ion binding"/>
    <property type="evidence" value="ECO:0007669"/>
    <property type="project" value="UniProtKB-KW"/>
</dbReference>
<feature type="compositionally biased region" description="Polar residues" evidence="6">
    <location>
        <begin position="44"/>
        <end position="58"/>
    </location>
</feature>
<dbReference type="SMART" id="SM00109">
    <property type="entry name" value="C1"/>
    <property type="match status" value="1"/>
</dbReference>
<keyword evidence="4" id="KW-0862">Zinc</keyword>
<keyword evidence="1" id="KW-0479">Metal-binding</keyword>
<evidence type="ECO:0000256" key="1">
    <source>
        <dbReference type="ARBA" id="ARBA00022723"/>
    </source>
</evidence>
<accession>A0AAE0ZP36</accession>
<comment type="caution">
    <text evidence="8">The sequence shown here is derived from an EMBL/GenBank/DDBJ whole genome shotgun (WGS) entry which is preliminary data.</text>
</comment>
<name>A0AAE0ZP36_9GAST</name>
<keyword evidence="3" id="KW-0863">Zinc-finger</keyword>
<dbReference type="InterPro" id="IPR051366">
    <property type="entry name" value="DEF8"/>
</dbReference>
<dbReference type="InterPro" id="IPR025258">
    <property type="entry name" value="RH_dom"/>
</dbReference>
<proteinExistence type="inferred from homology"/>
<dbReference type="Gene3D" id="3.30.60.20">
    <property type="match status" value="1"/>
</dbReference>
<evidence type="ECO:0000313" key="8">
    <source>
        <dbReference type="EMBL" id="KAK3772777.1"/>
    </source>
</evidence>
<sequence>MEHLKQSMKLVETETATVKMTVGKPFTAGGGNFSSSEESDDEQAPQNSKNNELNSTVESSKHNGDQRKSASGIQNSKCKAQDSQTNCGEHKTKVLTDDMENELVNRNQGMDSAHTIQQTVCNKGVAVLESMRNKDDFDSEQGNGSKCVNGVSDSEEMFSPEKNHSVSQSHRPLNQVNTESSTQESSPATPRRENPFNKDLLVEEDHFSDAENFFIRHGQSTDSYSSSSLSQGFDWQNNPQDSSVTFAELGLSEDHFSHPQGHFGLSGAEELELAIENCKELIREAVPDSEKQKNLVQKLVQLRIKLQEIKEVAEPVPEDMKVILSHKMLLHTSRTSKYYCEKCNSGIWGMLQVWYKCTECGYRCHERCLHQILRTCAKAKMLQNPVLCLDICPVDPAGLAGQGYRCAECRTAISFCGNTSEPRLCDYSGQYYCELCHWNDTFKIPARIVHNWDFTSYKVCRASKQFLRLMQRKAVIRIQDVNPMLFGYVDQLNEIKKLREEMMIMKKYILSCISAMKAKLLLMLQTRQHFVENSDIYSMQDLLDTEEVLLPELVKVHSSWAQHIKVDCELCQGRGFCCELCQDQEVLFPFDNTAVVCPTCSSVLHRHCFAKKGTCPRCERRSKRKLNKA</sequence>